<dbReference type="CDD" id="cd07812">
    <property type="entry name" value="SRPBCC"/>
    <property type="match status" value="1"/>
</dbReference>
<organism evidence="2 3">
    <name type="scientific">Archangium gephyra</name>
    <dbReference type="NCBI Taxonomy" id="48"/>
    <lineage>
        <taxon>Bacteria</taxon>
        <taxon>Pseudomonadati</taxon>
        <taxon>Myxococcota</taxon>
        <taxon>Myxococcia</taxon>
        <taxon>Myxococcales</taxon>
        <taxon>Cystobacterineae</taxon>
        <taxon>Archangiaceae</taxon>
        <taxon>Archangium</taxon>
    </lineage>
</organism>
<gene>
    <name evidence="2" type="ORF">DI536_11800</name>
</gene>
<comment type="caution">
    <text evidence="2">The sequence shown here is derived from an EMBL/GenBank/DDBJ whole genome shotgun (WGS) entry which is preliminary data.</text>
</comment>
<accession>A0A2W5UXW5</accession>
<proteinExistence type="predicted"/>
<feature type="transmembrane region" description="Helical" evidence="1">
    <location>
        <begin position="6"/>
        <end position="27"/>
    </location>
</feature>
<dbReference type="Gene3D" id="3.30.530.20">
    <property type="match status" value="1"/>
</dbReference>
<evidence type="ECO:0000256" key="1">
    <source>
        <dbReference type="SAM" id="Phobius"/>
    </source>
</evidence>
<keyword evidence="1" id="KW-1133">Transmembrane helix</keyword>
<evidence type="ECO:0000313" key="3">
    <source>
        <dbReference type="Proteomes" id="UP000249061"/>
    </source>
</evidence>
<dbReference type="SUPFAM" id="SSF55961">
    <property type="entry name" value="Bet v1-like"/>
    <property type="match status" value="1"/>
</dbReference>
<dbReference type="EMBL" id="QFQP01000008">
    <property type="protein sequence ID" value="PZR14048.1"/>
    <property type="molecule type" value="Genomic_DNA"/>
</dbReference>
<dbReference type="AlphaFoldDB" id="A0A2W5UXW5"/>
<dbReference type="Proteomes" id="UP000249061">
    <property type="component" value="Unassembled WGS sequence"/>
</dbReference>
<evidence type="ECO:0000313" key="2">
    <source>
        <dbReference type="EMBL" id="PZR14048.1"/>
    </source>
</evidence>
<feature type="transmembrane region" description="Helical" evidence="1">
    <location>
        <begin position="102"/>
        <end position="121"/>
    </location>
</feature>
<feature type="transmembrane region" description="Helical" evidence="1">
    <location>
        <begin position="141"/>
        <end position="162"/>
    </location>
</feature>
<keyword evidence="1" id="KW-0472">Membrane</keyword>
<feature type="transmembrane region" description="Helical" evidence="1">
    <location>
        <begin position="65"/>
        <end position="82"/>
    </location>
</feature>
<keyword evidence="1" id="KW-0812">Transmembrane</keyword>
<dbReference type="InterPro" id="IPR023393">
    <property type="entry name" value="START-like_dom_sf"/>
</dbReference>
<name>A0A2W5UXW5_9BACT</name>
<protein>
    <submittedName>
        <fullName evidence="2">SRPBCC family protein</fullName>
    </submittedName>
</protein>
<feature type="transmembrane region" description="Helical" evidence="1">
    <location>
        <begin position="39"/>
        <end position="59"/>
    </location>
</feature>
<reference evidence="2 3" key="1">
    <citation type="submission" date="2017-08" db="EMBL/GenBank/DDBJ databases">
        <title>Infants hospitalized years apart are colonized by the same room-sourced microbial strains.</title>
        <authorList>
            <person name="Brooks B."/>
            <person name="Olm M.R."/>
            <person name="Firek B.A."/>
            <person name="Baker R."/>
            <person name="Thomas B.C."/>
            <person name="Morowitz M.J."/>
            <person name="Banfield J.F."/>
        </authorList>
    </citation>
    <scope>NUCLEOTIDE SEQUENCE [LARGE SCALE GENOMIC DNA]</scope>
    <source>
        <strain evidence="2">S2_003_000_R2_14</strain>
    </source>
</reference>
<sequence length="333" mass="38239">MHIATALLFTIGILGAADIFIFHTIKGRLTQRTECRKEVVIHVLRGFVYAAQFVVIPNYRLTGGWFWALALLFVVDVIIAVTDVWEEPKSRAKQGGLSSAEYLMHIVLSVLVGAMLREVIAQTWGDWSLPTAITERDTFNSISFVMAFGSATVAVCEALALLTSRPRPIHVRVRLDASVKEVWEFTQDHHRHPEWDHRFSHIEMLEEVIKTGTLMKYTKRIGPFLICGMGRYKLHRLMKQSTFEFWSDQRLSLIRRGVGLWLYKELPDGRCEFSTSYTYEVRWGFVGRIIDLAFRPLFQKYTEASFRRLAREHFAAPDATVLGVAGRLPERFA</sequence>